<proteinExistence type="inferred from homology"/>
<dbReference type="InterPro" id="IPR006115">
    <property type="entry name" value="6PGDH_NADP-bd"/>
</dbReference>
<keyword evidence="2 5" id="KW-0101">Branched-chain amino acid catabolism</keyword>
<dbReference type="Proteomes" id="UP000613974">
    <property type="component" value="Unassembled WGS sequence"/>
</dbReference>
<dbReference type="RefSeq" id="WP_189744294.1">
    <property type="nucleotide sequence ID" value="NZ_BMRL01000015.1"/>
</dbReference>
<evidence type="ECO:0000313" key="8">
    <source>
        <dbReference type="EMBL" id="GHI68174.1"/>
    </source>
</evidence>
<dbReference type="InterPro" id="IPR008927">
    <property type="entry name" value="6-PGluconate_DH-like_C_sf"/>
</dbReference>
<evidence type="ECO:0000256" key="2">
    <source>
        <dbReference type="ARBA" id="ARBA00022456"/>
    </source>
</evidence>
<sequence>MSRTVAFVGLGRMGGPMAANLVRAGHRVLGFDLVPELLATAAATGVEPAVSAAAAAAEADVVITMLPAGAHVLALYGEGGLLAAARPGTLFVDCSTIDVADARAAHEAAGAAGHHSLDAPVSGGVVGARAASLTFMAGGGAEEFAAAGPLLGAMGRKAVHCGTAGAGQAAKICNNMILAVSMIGVSEAFVLAESLGLDHQALYDVASTASGQCWALTVNCPVPGPVPDSPANRDYLPGFAAPLMAKDLALAANALRAGGVAAPLGLKAAELYADFAAGEGAGLDFSAIVHTLRPRNGTPA</sequence>
<reference evidence="9" key="1">
    <citation type="submission" date="2023-07" db="EMBL/GenBank/DDBJ databases">
        <title>Whole genome shotgun sequence of Streptomyces nojiriensis NBRC 13794.</title>
        <authorList>
            <person name="Komaki H."/>
            <person name="Tamura T."/>
        </authorList>
    </citation>
    <scope>NUCLEOTIDE SEQUENCE [LARGE SCALE GENOMIC DNA]</scope>
    <source>
        <strain evidence="9">NBRC 13794</strain>
    </source>
</reference>
<evidence type="ECO:0000256" key="1">
    <source>
        <dbReference type="ARBA" id="ARBA00009080"/>
    </source>
</evidence>
<dbReference type="NCBIfam" id="TIGR01692">
    <property type="entry name" value="HIBADH"/>
    <property type="match status" value="1"/>
</dbReference>
<dbReference type="Pfam" id="PF03446">
    <property type="entry name" value="NAD_binding_2"/>
    <property type="match status" value="1"/>
</dbReference>
<dbReference type="InterPro" id="IPR011548">
    <property type="entry name" value="HIBADH"/>
</dbReference>
<name>A0ABQ3SJ43_9ACTN</name>
<evidence type="ECO:0000256" key="5">
    <source>
        <dbReference type="RuleBase" id="RU910714"/>
    </source>
</evidence>
<protein>
    <recommendedName>
        <fullName evidence="5">3-hydroxyisobutyrate dehydrogenase</fullName>
        <shortName evidence="5">HIBADH</shortName>
        <ecNumber evidence="5">1.1.1.31</ecNumber>
    </recommendedName>
</protein>
<dbReference type="InterPro" id="IPR013328">
    <property type="entry name" value="6PGD_dom2"/>
</dbReference>
<dbReference type="Gene3D" id="3.40.50.720">
    <property type="entry name" value="NAD(P)-binding Rossmann-like Domain"/>
    <property type="match status" value="1"/>
</dbReference>
<evidence type="ECO:0000259" key="6">
    <source>
        <dbReference type="Pfam" id="PF03446"/>
    </source>
</evidence>
<dbReference type="GeneID" id="95594470"/>
<accession>A0ABQ3SJ43</accession>
<comment type="catalytic activity">
    <reaction evidence="5">
        <text>3-hydroxy-2-methylpropanoate + NAD(+) = 2-methyl-3-oxopropanoate + NADH + H(+)</text>
        <dbReference type="Rhea" id="RHEA:17681"/>
        <dbReference type="ChEBI" id="CHEBI:11805"/>
        <dbReference type="ChEBI" id="CHEBI:15378"/>
        <dbReference type="ChEBI" id="CHEBI:57540"/>
        <dbReference type="ChEBI" id="CHEBI:57700"/>
        <dbReference type="ChEBI" id="CHEBI:57945"/>
        <dbReference type="EC" id="1.1.1.31"/>
    </reaction>
</comment>
<gene>
    <name evidence="8" type="ORF">Snoj_20920</name>
</gene>
<feature type="domain" description="3-hydroxyisobutyrate dehydrogenase-like NAD-binding" evidence="7">
    <location>
        <begin position="165"/>
        <end position="291"/>
    </location>
</feature>
<comment type="pathway">
    <text evidence="5">Amino-acid degradation; L-valine degradation.</text>
</comment>
<dbReference type="EC" id="1.1.1.31" evidence="5"/>
<feature type="domain" description="6-phosphogluconate dehydrogenase NADP-binding" evidence="6">
    <location>
        <begin position="4"/>
        <end position="162"/>
    </location>
</feature>
<dbReference type="InterPro" id="IPR036291">
    <property type="entry name" value="NAD(P)-bd_dom_sf"/>
</dbReference>
<evidence type="ECO:0000259" key="7">
    <source>
        <dbReference type="Pfam" id="PF14833"/>
    </source>
</evidence>
<dbReference type="InterPro" id="IPR029154">
    <property type="entry name" value="HIBADH-like_NADP-bd"/>
</dbReference>
<dbReference type="PANTHER" id="PTHR22981:SF7">
    <property type="entry name" value="3-HYDROXYISOBUTYRATE DEHYDROGENASE, MITOCHONDRIAL"/>
    <property type="match status" value="1"/>
</dbReference>
<dbReference type="InterPro" id="IPR015815">
    <property type="entry name" value="HIBADH-related"/>
</dbReference>
<dbReference type="Pfam" id="PF14833">
    <property type="entry name" value="NAD_binding_11"/>
    <property type="match status" value="1"/>
</dbReference>
<dbReference type="PANTHER" id="PTHR22981">
    <property type="entry name" value="3-HYDROXYISOBUTYRATE DEHYDROGENASE-RELATED"/>
    <property type="match status" value="1"/>
</dbReference>
<evidence type="ECO:0000313" key="9">
    <source>
        <dbReference type="Proteomes" id="UP000613974"/>
    </source>
</evidence>
<dbReference type="InterPro" id="IPR002204">
    <property type="entry name" value="3-OH-isobutyrate_DH-rel_CS"/>
</dbReference>
<evidence type="ECO:0000256" key="3">
    <source>
        <dbReference type="ARBA" id="ARBA00023002"/>
    </source>
</evidence>
<dbReference type="EMBL" id="BNEC01000003">
    <property type="protein sequence ID" value="GHI68174.1"/>
    <property type="molecule type" value="Genomic_DNA"/>
</dbReference>
<keyword evidence="9" id="KW-1185">Reference proteome</keyword>
<keyword evidence="3 5" id="KW-0560">Oxidoreductase</keyword>
<comment type="similarity">
    <text evidence="1 5">Belongs to the HIBADH-related family.</text>
</comment>
<dbReference type="Gene3D" id="1.10.1040.10">
    <property type="entry name" value="N-(1-d-carboxylethyl)-l-norvaline Dehydrogenase, domain 2"/>
    <property type="match status" value="1"/>
</dbReference>
<dbReference type="PIRSF" id="PIRSF000103">
    <property type="entry name" value="HIBADH"/>
    <property type="match status" value="1"/>
</dbReference>
<dbReference type="PROSITE" id="PS00895">
    <property type="entry name" value="3_HYDROXYISOBUT_DH"/>
    <property type="match status" value="1"/>
</dbReference>
<evidence type="ECO:0000256" key="4">
    <source>
        <dbReference type="ARBA" id="ARBA00023027"/>
    </source>
</evidence>
<organism evidence="8 9">
    <name type="scientific">Streptomyces nojiriensis</name>
    <dbReference type="NCBI Taxonomy" id="66374"/>
    <lineage>
        <taxon>Bacteria</taxon>
        <taxon>Bacillati</taxon>
        <taxon>Actinomycetota</taxon>
        <taxon>Actinomycetes</taxon>
        <taxon>Kitasatosporales</taxon>
        <taxon>Streptomycetaceae</taxon>
        <taxon>Streptomyces</taxon>
    </lineage>
</organism>
<keyword evidence="4 5" id="KW-0520">NAD</keyword>
<dbReference type="SUPFAM" id="SSF48179">
    <property type="entry name" value="6-phosphogluconate dehydrogenase C-terminal domain-like"/>
    <property type="match status" value="1"/>
</dbReference>
<dbReference type="SUPFAM" id="SSF51735">
    <property type="entry name" value="NAD(P)-binding Rossmann-fold domains"/>
    <property type="match status" value="1"/>
</dbReference>
<comment type="caution">
    <text evidence="8">The sequence shown here is derived from an EMBL/GenBank/DDBJ whole genome shotgun (WGS) entry which is preliminary data.</text>
</comment>